<organism evidence="2 3">
    <name type="scientific">Triparma verrucosa</name>
    <dbReference type="NCBI Taxonomy" id="1606542"/>
    <lineage>
        <taxon>Eukaryota</taxon>
        <taxon>Sar</taxon>
        <taxon>Stramenopiles</taxon>
        <taxon>Ochrophyta</taxon>
        <taxon>Bolidophyceae</taxon>
        <taxon>Parmales</taxon>
        <taxon>Triparmaceae</taxon>
        <taxon>Triparma</taxon>
    </lineage>
</organism>
<comment type="caution">
    <text evidence="2">The sequence shown here is derived from an EMBL/GenBank/DDBJ whole genome shotgun (WGS) entry which is preliminary data.</text>
</comment>
<dbReference type="EMBL" id="BRXX01000196">
    <property type="protein sequence ID" value="GMH97173.1"/>
    <property type="molecule type" value="Genomic_DNA"/>
</dbReference>
<reference evidence="3" key="1">
    <citation type="journal article" date="2023" name="Commun. Biol.">
        <title>Genome analysis of Parmales, the sister group of diatoms, reveals the evolutionary specialization of diatoms from phago-mixotrophs to photoautotrophs.</title>
        <authorList>
            <person name="Ban H."/>
            <person name="Sato S."/>
            <person name="Yoshikawa S."/>
            <person name="Yamada K."/>
            <person name="Nakamura Y."/>
            <person name="Ichinomiya M."/>
            <person name="Sato N."/>
            <person name="Blanc-Mathieu R."/>
            <person name="Endo H."/>
            <person name="Kuwata A."/>
            <person name="Ogata H."/>
        </authorList>
    </citation>
    <scope>NUCLEOTIDE SEQUENCE [LARGE SCALE GENOMIC DNA]</scope>
    <source>
        <strain evidence="3">NIES 3699</strain>
    </source>
</reference>
<evidence type="ECO:0000256" key="1">
    <source>
        <dbReference type="SAM" id="Coils"/>
    </source>
</evidence>
<sequence>MSDLVSKVKALEAELKEAVARLGAERETNARLNAEKEAAAAQLDAERKEKDEAVRKLATVVNEINRDATLQARRLRADATATSNDSEPFDRDNPRVKKVGANVLSENTMINNCRTNVTIHEKMEAFLEALLGDRSEVDKALFQEVLEEGVSYWSFMITITKSCDLLLRMRVERQDEDKVVVKVESVEEEELEATSLPNPHSTATKKLWLLLEEGTIVLRPLPFGQTLFTFKAQVDVGEVTKDAIIASPSSFRKSTTRTRPTTAASIPSAISGVTSSRGAALKRLGAGDEADKANKLFCRLAEMFYERFKKEDVIDERRKADFIENGIPNAPPLTGDEQKMIKESMELVASRAKRIAGTVNESVEKFLYRAEEVRRVIGGAQVDKAQVA</sequence>
<protein>
    <submittedName>
        <fullName evidence="2">Uncharacterized protein</fullName>
    </submittedName>
</protein>
<feature type="coiled-coil region" evidence="1">
    <location>
        <begin position="1"/>
        <end position="63"/>
    </location>
</feature>
<gene>
    <name evidence="2" type="ORF">TrVE_jg7850</name>
</gene>
<dbReference type="AlphaFoldDB" id="A0A9W7EZ62"/>
<accession>A0A9W7EZ62</accession>
<evidence type="ECO:0000313" key="3">
    <source>
        <dbReference type="Proteomes" id="UP001165160"/>
    </source>
</evidence>
<dbReference type="Proteomes" id="UP001165160">
    <property type="component" value="Unassembled WGS sequence"/>
</dbReference>
<keyword evidence="1" id="KW-0175">Coiled coil</keyword>
<proteinExistence type="predicted"/>
<evidence type="ECO:0000313" key="2">
    <source>
        <dbReference type="EMBL" id="GMH97173.1"/>
    </source>
</evidence>
<keyword evidence="3" id="KW-1185">Reference proteome</keyword>
<name>A0A9W7EZ62_9STRA</name>